<keyword evidence="2" id="KW-1185">Reference proteome</keyword>
<accession>A0A2L0UZR8</accession>
<reference evidence="1 2" key="1">
    <citation type="submission" date="2017-06" db="EMBL/GenBank/DDBJ databases">
        <authorList>
            <person name="Kim H.J."/>
            <person name="Triplett B.A."/>
        </authorList>
    </citation>
    <scope>NUCLEOTIDE SEQUENCE [LARGE SCALE GENOMIC DNA]</scope>
</reference>
<dbReference type="Pfam" id="PF05345">
    <property type="entry name" value="He_PIG"/>
    <property type="match status" value="1"/>
</dbReference>
<dbReference type="RefSeq" id="YP_009611904.1">
    <property type="nucleotide sequence ID" value="NC_042013.1"/>
</dbReference>
<dbReference type="Gene3D" id="2.60.40.10">
    <property type="entry name" value="Immunoglobulins"/>
    <property type="match status" value="1"/>
</dbReference>
<sequence length="143" mass="15802">MLKLKGLVGKSFKIFGLLPQIRWDTPSTLPPHYYNYNFTQNISISSKYPITKVVVTNGSLPTGVFVTQSGMIFGRLNGSGSPTTSTFTLTATDSTGFSDSKEYILTIEEYITEVVWITDPIITEEYGIGQGVYNKVIAESEIK</sequence>
<dbReference type="KEGG" id="vg:40088242"/>
<evidence type="ECO:0000313" key="1">
    <source>
        <dbReference type="EMBL" id="AUZ95021.1"/>
    </source>
</evidence>
<name>A0A2L0UZR8_9CAUD</name>
<dbReference type="EMBL" id="MF403008">
    <property type="protein sequence ID" value="AUZ95021.1"/>
    <property type="molecule type" value="Genomic_DNA"/>
</dbReference>
<protein>
    <submittedName>
        <fullName evidence="1">Uncharacterized protein</fullName>
    </submittedName>
</protein>
<organism evidence="1 2">
    <name type="scientific">Agrobacterium phage Atu_ph07</name>
    <dbReference type="NCBI Taxonomy" id="2024264"/>
    <lineage>
        <taxon>Viruses</taxon>
        <taxon>Duplodnaviria</taxon>
        <taxon>Heunggongvirae</taxon>
        <taxon>Uroviricota</taxon>
        <taxon>Caudoviricetes</taxon>
        <taxon>Polybotosvirus</taxon>
        <taxon>Polybotosvirus Atuph07</taxon>
    </lineage>
</organism>
<evidence type="ECO:0000313" key="2">
    <source>
        <dbReference type="Proteomes" id="UP000223025"/>
    </source>
</evidence>
<dbReference type="Proteomes" id="UP000223025">
    <property type="component" value="Segment"/>
</dbReference>
<proteinExistence type="predicted"/>
<dbReference type="InterPro" id="IPR013783">
    <property type="entry name" value="Ig-like_fold"/>
</dbReference>
<dbReference type="GeneID" id="40088242"/>